<dbReference type="EC" id="3.5.1.28" evidence="2"/>
<evidence type="ECO:0000256" key="1">
    <source>
        <dbReference type="ARBA" id="ARBA00001561"/>
    </source>
</evidence>
<proteinExistence type="predicted"/>
<name>A0A5M4B1N7_9BACT</name>
<comment type="catalytic activity">
    <reaction evidence="1">
        <text>Hydrolyzes the link between N-acetylmuramoyl residues and L-amino acid residues in certain cell-wall glycopeptides.</text>
        <dbReference type="EC" id="3.5.1.28"/>
    </reaction>
</comment>
<accession>A0A5M4B1N7</accession>
<dbReference type="PANTHER" id="PTHR30404">
    <property type="entry name" value="N-ACETYLMURAMOYL-L-ALANINE AMIDASE"/>
    <property type="match status" value="1"/>
</dbReference>
<dbReference type="InterPro" id="IPR002508">
    <property type="entry name" value="MurNAc-LAA_cat"/>
</dbReference>
<dbReference type="EMBL" id="BLAX01000001">
    <property type="protein sequence ID" value="GET34090.1"/>
    <property type="molecule type" value="Genomic_DNA"/>
</dbReference>
<reference evidence="5 6" key="1">
    <citation type="submission" date="2019-10" db="EMBL/GenBank/DDBJ databases">
        <title>Prolixibacter strains distinguished by the presence of nitrate reductase genes were adept at nitrate-dependent anaerobic corrosion of metallic iron and carbon steel.</title>
        <authorList>
            <person name="Iino T."/>
            <person name="Shono N."/>
            <person name="Ito K."/>
            <person name="Nakamura R."/>
            <person name="Sueoka K."/>
            <person name="Harayama S."/>
            <person name="Ohkuma M."/>
        </authorList>
    </citation>
    <scope>NUCLEOTIDE SEQUENCE [LARGE SCALE GENOMIC DNA]</scope>
    <source>
        <strain evidence="5 6">JCM 13498</strain>
    </source>
</reference>
<evidence type="ECO:0000313" key="6">
    <source>
        <dbReference type="Proteomes" id="UP000391834"/>
    </source>
</evidence>
<dbReference type="SUPFAM" id="SSF53187">
    <property type="entry name" value="Zn-dependent exopeptidases"/>
    <property type="match status" value="1"/>
</dbReference>
<keyword evidence="6" id="KW-1185">Reference proteome</keyword>
<dbReference type="SMART" id="SM00646">
    <property type="entry name" value="Ami_3"/>
    <property type="match status" value="1"/>
</dbReference>
<evidence type="ECO:0000256" key="3">
    <source>
        <dbReference type="ARBA" id="ARBA00022801"/>
    </source>
</evidence>
<dbReference type="GO" id="GO:0030288">
    <property type="term" value="C:outer membrane-bounded periplasmic space"/>
    <property type="evidence" value="ECO:0007669"/>
    <property type="project" value="TreeGrafter"/>
</dbReference>
<keyword evidence="3" id="KW-0378">Hydrolase</keyword>
<dbReference type="CDD" id="cd02696">
    <property type="entry name" value="MurNAc-LAA"/>
    <property type="match status" value="1"/>
</dbReference>
<protein>
    <recommendedName>
        <fullName evidence="2">N-acetylmuramoyl-L-alanine amidase</fullName>
        <ecNumber evidence="2">3.5.1.28</ecNumber>
    </recommendedName>
</protein>
<feature type="domain" description="MurNAc-LAA" evidence="4">
    <location>
        <begin position="108"/>
        <end position="266"/>
    </location>
</feature>
<dbReference type="OrthoDB" id="9806267at2"/>
<evidence type="ECO:0000256" key="2">
    <source>
        <dbReference type="ARBA" id="ARBA00011901"/>
    </source>
</evidence>
<dbReference type="RefSeq" id="WP_025863956.1">
    <property type="nucleotide sequence ID" value="NZ_BLAX01000001.1"/>
</dbReference>
<dbReference type="Pfam" id="PF01520">
    <property type="entry name" value="Amidase_3"/>
    <property type="match status" value="1"/>
</dbReference>
<evidence type="ECO:0000259" key="4">
    <source>
        <dbReference type="SMART" id="SM00646"/>
    </source>
</evidence>
<comment type="caution">
    <text evidence="5">The sequence shown here is derived from an EMBL/GenBank/DDBJ whole genome shotgun (WGS) entry which is preliminary data.</text>
</comment>
<dbReference type="Proteomes" id="UP000391834">
    <property type="component" value="Unassembled WGS sequence"/>
</dbReference>
<evidence type="ECO:0000313" key="5">
    <source>
        <dbReference type="EMBL" id="GET34090.1"/>
    </source>
</evidence>
<dbReference type="InterPro" id="IPR050695">
    <property type="entry name" value="N-acetylmuramoyl_amidase_3"/>
</dbReference>
<dbReference type="GO" id="GO:0008745">
    <property type="term" value="F:N-acetylmuramoyl-L-alanine amidase activity"/>
    <property type="evidence" value="ECO:0007669"/>
    <property type="project" value="UniProtKB-EC"/>
</dbReference>
<dbReference type="PANTHER" id="PTHR30404:SF0">
    <property type="entry name" value="N-ACETYLMURAMOYL-L-ALANINE AMIDASE AMIC"/>
    <property type="match status" value="1"/>
</dbReference>
<gene>
    <name evidence="5" type="ORF">PbJCM13498_29530</name>
</gene>
<dbReference type="FunFam" id="3.40.630.40:FF:000005">
    <property type="entry name" value="N-acetylmuramoyl-L-alanine amidase (AmiA)"/>
    <property type="match status" value="1"/>
</dbReference>
<dbReference type="Gene3D" id="3.40.630.40">
    <property type="entry name" value="Zn-dependent exopeptidases"/>
    <property type="match status" value="1"/>
</dbReference>
<dbReference type="AlphaFoldDB" id="A0A5M4B1N7"/>
<dbReference type="GO" id="GO:0009253">
    <property type="term" value="P:peptidoglycan catabolic process"/>
    <property type="evidence" value="ECO:0007669"/>
    <property type="project" value="InterPro"/>
</dbReference>
<organism evidence="5 6">
    <name type="scientific">Prolixibacter bellariivorans</name>
    <dbReference type="NCBI Taxonomy" id="314319"/>
    <lineage>
        <taxon>Bacteria</taxon>
        <taxon>Pseudomonadati</taxon>
        <taxon>Bacteroidota</taxon>
        <taxon>Bacteroidia</taxon>
        <taxon>Marinilabiliales</taxon>
        <taxon>Prolixibacteraceae</taxon>
        <taxon>Prolixibacter</taxon>
    </lineage>
</organism>
<sequence length="397" mass="45112">MYIINLFHFRKALRPLRTISLLLGMVILFSGPVYSQSENEPAYKLKTVVLDAGHGGRDPGAMVGKLMEKDIALDIVLKLGHYIKEYLPDVKVVYTRDSDFFVPLYKRAEIANKIKADLFISVHVNICGSPSIHGTETYALGLHRTEDNLDVAKKENSVILLEKDHTTRYEGFDPNSSESYIMFELVQNEFLDQSLMFASDVQNQFRTRAARHDRGVRQAGFLVLRETSMPSVLIETGYMSNKKELNYLESDNGRALIASAIFRAFRNYKKTIEARSKYHTQVAETPKKKLKPAIDSVAVSGRDTIDLYKGLVFAIQIAASKRELKPKSSNFKGVNDLYRIKTNNIYRYLTCASNKEDEVQNQLKEVQKKFPDAYVVAYENGHPVSIQKARKKIAAEH</sequence>